<keyword evidence="2" id="KW-0808">Transferase</keyword>
<protein>
    <submittedName>
        <fullName evidence="5">Unannotated protein</fullName>
    </submittedName>
</protein>
<sequence>MEVTAQQLVAGGDALARLPSGKVIFVEGALPGEVVRVQLTDTRKDFGRATVEEILSASPDRREPPCPHVADGCGGCSWQHMSPEGQYEAKVRIVAESLARTGKVSSAAAEVENIVRFGAVEPVGSRTTIRVAFDAEGKPGFRARSSHDVVAIKKCLVAHPLLNEALSHISAAPGSDAEVVLRCSVSTGVVGALVYGFEEDIDGLDAVDVLGDEARISERIDTQDFGISMGAFFQSSPQAAELLVRAVRTMAGAEALSGSFGPVVDAYGGGGLLAASLVPLHVPVVLIEDNEFAIDDAKQNLRAHQAKIVPVPVEEWRASAAGIIIADPARSGMGANAVKALAASGAPRFVLVSCDPAAGSRDVRLLTEAGYVVDAVGVLDLFPHTNHLEMITSLSLNKEMRVGPNGETFALGDVPPAA</sequence>
<dbReference type="PROSITE" id="PS50926">
    <property type="entry name" value="TRAM"/>
    <property type="match status" value="1"/>
</dbReference>
<dbReference type="InterPro" id="IPR030391">
    <property type="entry name" value="MeTrfase_TrmA_CS"/>
</dbReference>
<dbReference type="Gene3D" id="2.40.50.140">
    <property type="entry name" value="Nucleic acid-binding proteins"/>
    <property type="match status" value="1"/>
</dbReference>
<dbReference type="EMBL" id="CAFBPN010000050">
    <property type="protein sequence ID" value="CAB5022988.1"/>
    <property type="molecule type" value="Genomic_DNA"/>
</dbReference>
<reference evidence="5" key="1">
    <citation type="submission" date="2020-05" db="EMBL/GenBank/DDBJ databases">
        <authorList>
            <person name="Chiriac C."/>
            <person name="Salcher M."/>
            <person name="Ghai R."/>
            <person name="Kavagutti S V."/>
        </authorList>
    </citation>
    <scope>NUCLEOTIDE SEQUENCE</scope>
</reference>
<evidence type="ECO:0000259" key="4">
    <source>
        <dbReference type="PROSITE" id="PS50926"/>
    </source>
</evidence>
<keyword evidence="1" id="KW-0489">Methyltransferase</keyword>
<dbReference type="InterPro" id="IPR012340">
    <property type="entry name" value="NA-bd_OB-fold"/>
</dbReference>
<dbReference type="PROSITE" id="PS01231">
    <property type="entry name" value="TRMA_2"/>
    <property type="match status" value="1"/>
</dbReference>
<evidence type="ECO:0000256" key="1">
    <source>
        <dbReference type="ARBA" id="ARBA00022603"/>
    </source>
</evidence>
<dbReference type="PANTHER" id="PTHR11061:SF30">
    <property type="entry name" value="TRNA (URACIL(54)-C(5))-METHYLTRANSFERASE"/>
    <property type="match status" value="1"/>
</dbReference>
<dbReference type="GO" id="GO:0070475">
    <property type="term" value="P:rRNA base methylation"/>
    <property type="evidence" value="ECO:0007669"/>
    <property type="project" value="TreeGrafter"/>
</dbReference>
<dbReference type="Gene3D" id="2.40.50.1070">
    <property type="match status" value="1"/>
</dbReference>
<keyword evidence="3" id="KW-0949">S-adenosyl-L-methionine</keyword>
<dbReference type="Gene3D" id="3.40.50.150">
    <property type="entry name" value="Vaccinia Virus protein VP39"/>
    <property type="match status" value="2"/>
</dbReference>
<dbReference type="PANTHER" id="PTHR11061">
    <property type="entry name" value="RNA M5U METHYLTRANSFERASE"/>
    <property type="match status" value="1"/>
</dbReference>
<feature type="domain" description="TRAM" evidence="4">
    <location>
        <begin position="1"/>
        <end position="53"/>
    </location>
</feature>
<evidence type="ECO:0000256" key="3">
    <source>
        <dbReference type="ARBA" id="ARBA00022691"/>
    </source>
</evidence>
<dbReference type="SUPFAM" id="SSF53335">
    <property type="entry name" value="S-adenosyl-L-methionine-dependent methyltransferases"/>
    <property type="match status" value="1"/>
</dbReference>
<proteinExistence type="predicted"/>
<organism evidence="5">
    <name type="scientific">freshwater metagenome</name>
    <dbReference type="NCBI Taxonomy" id="449393"/>
    <lineage>
        <taxon>unclassified sequences</taxon>
        <taxon>metagenomes</taxon>
        <taxon>ecological metagenomes</taxon>
    </lineage>
</organism>
<dbReference type="PROSITE" id="PS51687">
    <property type="entry name" value="SAM_MT_RNA_M5U"/>
    <property type="match status" value="1"/>
</dbReference>
<evidence type="ECO:0000256" key="2">
    <source>
        <dbReference type="ARBA" id="ARBA00022679"/>
    </source>
</evidence>
<name>A0A6J7QYN8_9ZZZZ</name>
<accession>A0A6J7QYN8</accession>
<dbReference type="InterPro" id="IPR010280">
    <property type="entry name" value="U5_MeTrfase_fam"/>
</dbReference>
<gene>
    <name evidence="5" type="ORF">UFOPK4098_00969</name>
</gene>
<dbReference type="SUPFAM" id="SSF50249">
    <property type="entry name" value="Nucleic acid-binding proteins"/>
    <property type="match status" value="1"/>
</dbReference>
<dbReference type="Pfam" id="PF01938">
    <property type="entry name" value="TRAM"/>
    <property type="match status" value="1"/>
</dbReference>
<dbReference type="GO" id="GO:0070041">
    <property type="term" value="F:rRNA (uridine-C5-)-methyltransferase activity"/>
    <property type="evidence" value="ECO:0007669"/>
    <property type="project" value="TreeGrafter"/>
</dbReference>
<evidence type="ECO:0000313" key="5">
    <source>
        <dbReference type="EMBL" id="CAB5022988.1"/>
    </source>
</evidence>
<dbReference type="InterPro" id="IPR002792">
    <property type="entry name" value="TRAM_dom"/>
</dbReference>
<dbReference type="AlphaFoldDB" id="A0A6J7QYN8"/>
<dbReference type="InterPro" id="IPR029063">
    <property type="entry name" value="SAM-dependent_MTases_sf"/>
</dbReference>